<keyword evidence="2" id="KW-1185">Reference proteome</keyword>
<organism evidence="1 2">
    <name type="scientific">Trichoderma asperellum (strain ATCC 204424 / CBS 433.97 / NBRC 101777)</name>
    <dbReference type="NCBI Taxonomy" id="1042311"/>
    <lineage>
        <taxon>Eukaryota</taxon>
        <taxon>Fungi</taxon>
        <taxon>Dikarya</taxon>
        <taxon>Ascomycota</taxon>
        <taxon>Pezizomycotina</taxon>
        <taxon>Sordariomycetes</taxon>
        <taxon>Hypocreomycetidae</taxon>
        <taxon>Hypocreales</taxon>
        <taxon>Hypocreaceae</taxon>
        <taxon>Trichoderma</taxon>
    </lineage>
</organism>
<evidence type="ECO:0000313" key="1">
    <source>
        <dbReference type="EMBL" id="PTB35996.1"/>
    </source>
</evidence>
<reference evidence="1 2" key="1">
    <citation type="submission" date="2016-07" db="EMBL/GenBank/DDBJ databases">
        <title>Multiple horizontal gene transfer events from other fungi enriched the ability of initially mycotrophic Trichoderma (Ascomycota) to feed on dead plant biomass.</title>
        <authorList>
            <consortium name="DOE Joint Genome Institute"/>
            <person name="Aerts A."/>
            <person name="Atanasova L."/>
            <person name="Chenthamara K."/>
            <person name="Zhang J."/>
            <person name="Grujic M."/>
            <person name="Henrissat B."/>
            <person name="Kuo A."/>
            <person name="Salamov A."/>
            <person name="Lipzen A."/>
            <person name="Labutti K."/>
            <person name="Barry K."/>
            <person name="Miao Y."/>
            <person name="Rahimi M.J."/>
            <person name="Shen Q."/>
            <person name="Grigoriev I.V."/>
            <person name="Kubicek C.P."/>
            <person name="Druzhinina I.S."/>
        </authorList>
    </citation>
    <scope>NUCLEOTIDE SEQUENCE [LARGE SCALE GENOMIC DNA]</scope>
    <source>
        <strain evidence="1 2">CBS 433.97</strain>
    </source>
</reference>
<dbReference type="EMBL" id="KZ679272">
    <property type="protein sequence ID" value="PTB35996.1"/>
    <property type="molecule type" value="Genomic_DNA"/>
</dbReference>
<name>A0A2T3YU13_TRIA4</name>
<proteinExistence type="predicted"/>
<dbReference type="Proteomes" id="UP000240493">
    <property type="component" value="Unassembled WGS sequence"/>
</dbReference>
<accession>A0A2T3YU13</accession>
<dbReference type="AlphaFoldDB" id="A0A2T3YU13"/>
<gene>
    <name evidence="1" type="ORF">M441DRAFT_290057</name>
</gene>
<protein>
    <submittedName>
        <fullName evidence="1">Uncharacterized protein</fullName>
    </submittedName>
</protein>
<evidence type="ECO:0000313" key="2">
    <source>
        <dbReference type="Proteomes" id="UP000240493"/>
    </source>
</evidence>
<sequence>MCISQALCGPCSTRSKSLRRSRISSKPQSGRNDTVRLIIKRNNQVPVPSCADGEWRFQSKLEDICACSHGHHRCYFVLVHLAVVVVVCCIG</sequence>